<feature type="transmembrane region" description="Helical" evidence="1">
    <location>
        <begin position="52"/>
        <end position="72"/>
    </location>
</feature>
<dbReference type="Pfam" id="PF13386">
    <property type="entry name" value="DsbD_2"/>
    <property type="match status" value="1"/>
</dbReference>
<comment type="caution">
    <text evidence="3">The sequence shown here is derived from an EMBL/GenBank/DDBJ whole genome shotgun (WGS) entry which is preliminary data.</text>
</comment>
<feature type="domain" description="Urease accessory protein UreH-like transmembrane" evidence="2">
    <location>
        <begin position="8"/>
        <end position="212"/>
    </location>
</feature>
<feature type="transmembrane region" description="Helical" evidence="1">
    <location>
        <begin position="134"/>
        <end position="159"/>
    </location>
</feature>
<gene>
    <name evidence="3" type="ORF">EDC61_1109</name>
</gene>
<dbReference type="RefSeq" id="WP_126463168.1">
    <property type="nucleotide sequence ID" value="NZ_AP018721.1"/>
</dbReference>
<feature type="transmembrane region" description="Helical" evidence="1">
    <location>
        <begin position="199"/>
        <end position="221"/>
    </location>
</feature>
<reference evidence="3 4" key="1">
    <citation type="submission" date="2019-03" db="EMBL/GenBank/DDBJ databases">
        <title>Genomic Encyclopedia of Type Strains, Phase IV (KMG-IV): sequencing the most valuable type-strain genomes for metagenomic binning, comparative biology and taxonomic classification.</title>
        <authorList>
            <person name="Goeker M."/>
        </authorList>
    </citation>
    <scope>NUCLEOTIDE SEQUENCE [LARGE SCALE GENOMIC DNA]</scope>
    <source>
        <strain evidence="3 4">DSM 103923</strain>
    </source>
</reference>
<proteinExistence type="predicted"/>
<keyword evidence="1" id="KW-1133">Transmembrane helix</keyword>
<dbReference type="PANTHER" id="PTHR42208">
    <property type="entry name" value="HEAVY METAL TRANSPORTER-RELATED"/>
    <property type="match status" value="1"/>
</dbReference>
<feature type="transmembrane region" description="Helical" evidence="1">
    <location>
        <begin position="84"/>
        <end position="107"/>
    </location>
</feature>
<keyword evidence="1" id="KW-0472">Membrane</keyword>
<evidence type="ECO:0000313" key="4">
    <source>
        <dbReference type="Proteomes" id="UP000295135"/>
    </source>
</evidence>
<dbReference type="PANTHER" id="PTHR42208:SF1">
    <property type="entry name" value="HEAVY METAL TRANSPORTER"/>
    <property type="match status" value="1"/>
</dbReference>
<feature type="transmembrane region" description="Helical" evidence="1">
    <location>
        <begin position="6"/>
        <end position="31"/>
    </location>
</feature>
<feature type="transmembrane region" description="Helical" evidence="1">
    <location>
        <begin position="165"/>
        <end position="187"/>
    </location>
</feature>
<protein>
    <recommendedName>
        <fullName evidence="2">Urease accessory protein UreH-like transmembrane domain-containing protein</fullName>
    </recommendedName>
</protein>
<name>A0A4R3JU82_9PROT</name>
<dbReference type="Proteomes" id="UP000295135">
    <property type="component" value="Unassembled WGS sequence"/>
</dbReference>
<evidence type="ECO:0000313" key="3">
    <source>
        <dbReference type="EMBL" id="TCS71284.1"/>
    </source>
</evidence>
<dbReference type="InterPro" id="IPR039447">
    <property type="entry name" value="UreH-like_TM_dom"/>
</dbReference>
<sequence length="223" mass="23428">MPELSLFAAFLVGFSGGVHCVGMCGGIVTALSLQAGRRQPVALQLAYNLGRIASYTTAGALVGLIGSVAFLSDTLYPVQQALYLLAQVMLILLGLYLAGLNQAVLVLERWGGRLWTRLQPLFGRLLPVQSLPQALAAGALWGWLPCGLVYSVLVAALASGSAVDGAALMLAFGLGTLPNLLAMGWLAGRLKRLAQDRRVKLAAGMVVAGFGFWGLAMWFGIGR</sequence>
<dbReference type="EMBL" id="SLZY01000010">
    <property type="protein sequence ID" value="TCS71284.1"/>
    <property type="molecule type" value="Genomic_DNA"/>
</dbReference>
<accession>A0A4R3JU82</accession>
<dbReference type="OrthoDB" id="9798690at2"/>
<dbReference type="AlphaFoldDB" id="A0A4R3JU82"/>
<evidence type="ECO:0000259" key="2">
    <source>
        <dbReference type="Pfam" id="PF13386"/>
    </source>
</evidence>
<keyword evidence="1" id="KW-0812">Transmembrane</keyword>
<evidence type="ECO:0000256" key="1">
    <source>
        <dbReference type="SAM" id="Phobius"/>
    </source>
</evidence>
<organism evidence="3 4">
    <name type="scientific">Sulfuritortus calidifontis</name>
    <dbReference type="NCBI Taxonomy" id="1914471"/>
    <lineage>
        <taxon>Bacteria</taxon>
        <taxon>Pseudomonadati</taxon>
        <taxon>Pseudomonadota</taxon>
        <taxon>Betaproteobacteria</taxon>
        <taxon>Nitrosomonadales</taxon>
        <taxon>Thiobacillaceae</taxon>
        <taxon>Sulfuritortus</taxon>
    </lineage>
</organism>
<keyword evidence="4" id="KW-1185">Reference proteome</keyword>